<dbReference type="NCBIfam" id="TIGR01930">
    <property type="entry name" value="AcCoA-C-Actrans"/>
    <property type="match status" value="1"/>
</dbReference>
<evidence type="ECO:0000256" key="6">
    <source>
        <dbReference type="PIRSR" id="PIRSR000429-1"/>
    </source>
</evidence>
<keyword evidence="4 7" id="KW-0012">Acyltransferase</keyword>
<reference evidence="10 11" key="1">
    <citation type="submission" date="2018-09" db="EMBL/GenBank/DDBJ databases">
        <title>Paenibacillus SK2017-BO5.</title>
        <authorList>
            <person name="Piskunova J.V."/>
            <person name="Dubiley S.A."/>
            <person name="Severinov K.V."/>
        </authorList>
    </citation>
    <scope>NUCLEOTIDE SEQUENCE [LARGE SCALE GENOMIC DNA]</scope>
    <source>
        <strain evidence="10 11">BO5</strain>
    </source>
</reference>
<dbReference type="InterPro" id="IPR020613">
    <property type="entry name" value="Thiolase_CS"/>
</dbReference>
<evidence type="ECO:0000259" key="8">
    <source>
        <dbReference type="Pfam" id="PF00108"/>
    </source>
</evidence>
<organism evidence="10 11">
    <name type="scientific">Paenibacillus thiaminolyticus</name>
    <name type="common">Bacillus thiaminolyticus</name>
    <dbReference type="NCBI Taxonomy" id="49283"/>
    <lineage>
        <taxon>Bacteria</taxon>
        <taxon>Bacillati</taxon>
        <taxon>Bacillota</taxon>
        <taxon>Bacilli</taxon>
        <taxon>Bacillales</taxon>
        <taxon>Paenibacillaceae</taxon>
        <taxon>Paenibacillus</taxon>
    </lineage>
</organism>
<evidence type="ECO:0000256" key="2">
    <source>
        <dbReference type="ARBA" id="ARBA00012705"/>
    </source>
</evidence>
<dbReference type="SUPFAM" id="SSF53901">
    <property type="entry name" value="Thiolase-like"/>
    <property type="match status" value="2"/>
</dbReference>
<dbReference type="InterPro" id="IPR020617">
    <property type="entry name" value="Thiolase_C"/>
</dbReference>
<proteinExistence type="inferred from homology"/>
<dbReference type="InterPro" id="IPR020615">
    <property type="entry name" value="Thiolase_acyl_enz_int_AS"/>
</dbReference>
<gene>
    <name evidence="10" type="ORF">DQX05_06395</name>
</gene>
<dbReference type="Pfam" id="PF02803">
    <property type="entry name" value="Thiolase_C"/>
    <property type="match status" value="1"/>
</dbReference>
<feature type="domain" description="Thiolase C-terminal" evidence="9">
    <location>
        <begin position="270"/>
        <end position="390"/>
    </location>
</feature>
<dbReference type="Proteomes" id="UP000266177">
    <property type="component" value="Unassembled WGS sequence"/>
</dbReference>
<dbReference type="Pfam" id="PF00108">
    <property type="entry name" value="Thiolase_N"/>
    <property type="match status" value="1"/>
</dbReference>
<evidence type="ECO:0000313" key="11">
    <source>
        <dbReference type="Proteomes" id="UP000266177"/>
    </source>
</evidence>
<comment type="similarity">
    <text evidence="1 7">Belongs to the thiolase-like superfamily. Thiolase family.</text>
</comment>
<dbReference type="AlphaFoldDB" id="A0A3A3GM13"/>
<dbReference type="PANTHER" id="PTHR18919">
    <property type="entry name" value="ACETYL-COA C-ACYLTRANSFERASE"/>
    <property type="match status" value="1"/>
</dbReference>
<dbReference type="EMBL" id="QYZD01000004">
    <property type="protein sequence ID" value="RJG25104.1"/>
    <property type="molecule type" value="Genomic_DNA"/>
</dbReference>
<dbReference type="InterPro" id="IPR020610">
    <property type="entry name" value="Thiolase_AS"/>
</dbReference>
<comment type="caution">
    <text evidence="10">The sequence shown here is derived from an EMBL/GenBank/DDBJ whole genome shotgun (WGS) entry which is preliminary data.</text>
</comment>
<sequence length="392" mass="40040">MTDVVIASAVRTPIGAFMGGLSEVPAVDLGALVIAEALQRAGVRPEAAQEVMMGNVLQAGIGQGPARLAAMKAGLPSEVPAVTINKICGSGLKAVIIAAQAIKAGDADLIVAGGMENMSMAPYLLAQGRAGYRLGDGVVVDSVLKDGLTCSICGIHMGQTAENIAAKYQIAREEQDAFALTSQQKAREAWERSEFSAEIAPVEIRTKKGLMRIEADEHLRPDVTAASLARLKPAFQPEGTVTAGNASGINDGAAALLICSGRMAKQMGLPVLARIRAYASTGVDPAFMGMGPVSAGQAALKKAGMSIADIDVAELNEAFAAQSIAVIRELGIDPAVVNVNGGAIALGHPIGASGARILVTLLYAMKRRQAATGLAALCVGGGHGVAVVVEQM</sequence>
<evidence type="ECO:0000256" key="3">
    <source>
        <dbReference type="ARBA" id="ARBA00022679"/>
    </source>
</evidence>
<feature type="domain" description="Thiolase N-terminal" evidence="8">
    <location>
        <begin position="4"/>
        <end position="260"/>
    </location>
</feature>
<dbReference type="PROSITE" id="PS00098">
    <property type="entry name" value="THIOLASE_1"/>
    <property type="match status" value="1"/>
</dbReference>
<dbReference type="InterPro" id="IPR016039">
    <property type="entry name" value="Thiolase-like"/>
</dbReference>
<evidence type="ECO:0000259" key="9">
    <source>
        <dbReference type="Pfam" id="PF02803"/>
    </source>
</evidence>
<evidence type="ECO:0000256" key="1">
    <source>
        <dbReference type="ARBA" id="ARBA00010982"/>
    </source>
</evidence>
<dbReference type="CDD" id="cd00751">
    <property type="entry name" value="thiolase"/>
    <property type="match status" value="1"/>
</dbReference>
<feature type="active site" description="Proton acceptor" evidence="6">
    <location>
        <position position="378"/>
    </location>
</feature>
<dbReference type="RefSeq" id="WP_119791931.1">
    <property type="nucleotide sequence ID" value="NZ_QYZD01000004.1"/>
</dbReference>
<feature type="active site" description="Proton acceptor" evidence="6">
    <location>
        <position position="348"/>
    </location>
</feature>
<dbReference type="PIRSF" id="PIRSF000429">
    <property type="entry name" value="Ac-CoA_Ac_transf"/>
    <property type="match status" value="1"/>
</dbReference>
<dbReference type="PANTHER" id="PTHR18919:SF107">
    <property type="entry name" value="ACETYL-COA ACETYLTRANSFERASE, CYTOSOLIC"/>
    <property type="match status" value="1"/>
</dbReference>
<feature type="active site" description="Acyl-thioester intermediate" evidence="6">
    <location>
        <position position="88"/>
    </location>
</feature>
<keyword evidence="3 7" id="KW-0808">Transferase</keyword>
<evidence type="ECO:0000256" key="7">
    <source>
        <dbReference type="RuleBase" id="RU003557"/>
    </source>
</evidence>
<dbReference type="PROSITE" id="PS00099">
    <property type="entry name" value="THIOLASE_3"/>
    <property type="match status" value="1"/>
</dbReference>
<dbReference type="PROSITE" id="PS00737">
    <property type="entry name" value="THIOLASE_2"/>
    <property type="match status" value="1"/>
</dbReference>
<accession>A0A3A3GM13</accession>
<dbReference type="Gene3D" id="3.40.47.10">
    <property type="match status" value="2"/>
</dbReference>
<evidence type="ECO:0000256" key="4">
    <source>
        <dbReference type="ARBA" id="ARBA00023315"/>
    </source>
</evidence>
<dbReference type="InterPro" id="IPR002155">
    <property type="entry name" value="Thiolase"/>
</dbReference>
<protein>
    <recommendedName>
        <fullName evidence="2">acetyl-CoA C-acetyltransferase</fullName>
        <ecNumber evidence="2">2.3.1.9</ecNumber>
    </recommendedName>
    <alternativeName>
        <fullName evidence="5">Acetoacetyl-CoA thiolase</fullName>
    </alternativeName>
</protein>
<dbReference type="OrthoDB" id="9764892at2"/>
<dbReference type="InterPro" id="IPR020616">
    <property type="entry name" value="Thiolase_N"/>
</dbReference>
<dbReference type="FunFam" id="3.40.47.10:FF:000010">
    <property type="entry name" value="Acetyl-CoA acetyltransferase (Thiolase)"/>
    <property type="match status" value="1"/>
</dbReference>
<evidence type="ECO:0000313" key="10">
    <source>
        <dbReference type="EMBL" id="RJG25104.1"/>
    </source>
</evidence>
<name>A0A3A3GM13_PANTH</name>
<dbReference type="EC" id="2.3.1.9" evidence="2"/>
<evidence type="ECO:0000256" key="5">
    <source>
        <dbReference type="ARBA" id="ARBA00030755"/>
    </source>
</evidence>
<dbReference type="GO" id="GO:0003985">
    <property type="term" value="F:acetyl-CoA C-acetyltransferase activity"/>
    <property type="evidence" value="ECO:0007669"/>
    <property type="project" value="UniProtKB-EC"/>
</dbReference>